<proteinExistence type="inferred from homology"/>
<comment type="similarity">
    <text evidence="3">Belongs to the wax synthase family.</text>
</comment>
<keyword evidence="7 8" id="KW-0472">Membrane</keyword>
<dbReference type="AlphaFoldDB" id="A0A0L0UZJ7"/>
<keyword evidence="11" id="KW-1185">Reference proteome</keyword>
<evidence type="ECO:0000256" key="1">
    <source>
        <dbReference type="ARBA" id="ARBA00004141"/>
    </source>
</evidence>
<keyword evidence="6 8" id="KW-1133">Transmembrane helix</keyword>
<evidence type="ECO:0000259" key="9">
    <source>
        <dbReference type="Pfam" id="PF13813"/>
    </source>
</evidence>
<feature type="transmembrane region" description="Helical" evidence="8">
    <location>
        <begin position="23"/>
        <end position="40"/>
    </location>
</feature>
<dbReference type="GO" id="GO:0008374">
    <property type="term" value="F:O-acyltransferase activity"/>
    <property type="evidence" value="ECO:0007669"/>
    <property type="project" value="InterPro"/>
</dbReference>
<evidence type="ECO:0000256" key="3">
    <source>
        <dbReference type="ARBA" id="ARBA00007282"/>
    </source>
</evidence>
<evidence type="ECO:0000313" key="10">
    <source>
        <dbReference type="EMBL" id="KNE92184.1"/>
    </source>
</evidence>
<dbReference type="GO" id="GO:0016020">
    <property type="term" value="C:membrane"/>
    <property type="evidence" value="ECO:0007669"/>
    <property type="project" value="UniProtKB-SubCell"/>
</dbReference>
<comment type="caution">
    <text evidence="10">The sequence shown here is derived from an EMBL/GenBank/DDBJ whole genome shotgun (WGS) entry which is preliminary data.</text>
</comment>
<gene>
    <name evidence="10" type="ORF">PSTG_14419</name>
</gene>
<accession>A0A0L0UZJ7</accession>
<keyword evidence="4" id="KW-0808">Transferase</keyword>
<dbReference type="PANTHER" id="PTHR31595">
    <property type="entry name" value="LONG-CHAIN-ALCOHOL O-FATTY-ACYLTRANSFERASE 3-RELATED"/>
    <property type="match status" value="1"/>
</dbReference>
<evidence type="ECO:0000256" key="6">
    <source>
        <dbReference type="ARBA" id="ARBA00022989"/>
    </source>
</evidence>
<dbReference type="STRING" id="1165861.A0A0L0UZJ7"/>
<feature type="transmembrane region" description="Helical" evidence="8">
    <location>
        <begin position="245"/>
        <end position="270"/>
    </location>
</feature>
<dbReference type="OrthoDB" id="1077582at2759"/>
<dbReference type="InterPro" id="IPR032805">
    <property type="entry name" value="Wax_synthase_dom"/>
</dbReference>
<feature type="transmembrane region" description="Helical" evidence="8">
    <location>
        <begin position="190"/>
        <end position="208"/>
    </location>
</feature>
<evidence type="ECO:0000256" key="8">
    <source>
        <dbReference type="SAM" id="Phobius"/>
    </source>
</evidence>
<dbReference type="EMBL" id="AJIL01000172">
    <property type="protein sequence ID" value="KNE92184.1"/>
    <property type="molecule type" value="Genomic_DNA"/>
</dbReference>
<evidence type="ECO:0000313" key="11">
    <source>
        <dbReference type="Proteomes" id="UP000054564"/>
    </source>
</evidence>
<reference evidence="11" key="1">
    <citation type="submission" date="2014-03" db="EMBL/GenBank/DDBJ databases">
        <title>The Genome Sequence of Puccinia striiformis f. sp. tritici PST-78.</title>
        <authorList>
            <consortium name="The Broad Institute Genome Sequencing Platform"/>
            <person name="Cuomo C."/>
            <person name="Hulbert S."/>
            <person name="Chen X."/>
            <person name="Walker B."/>
            <person name="Young S.K."/>
            <person name="Zeng Q."/>
            <person name="Gargeya S."/>
            <person name="Fitzgerald M."/>
            <person name="Haas B."/>
            <person name="Abouelleil A."/>
            <person name="Alvarado L."/>
            <person name="Arachchi H.M."/>
            <person name="Berlin A.M."/>
            <person name="Chapman S.B."/>
            <person name="Goldberg J."/>
            <person name="Griggs A."/>
            <person name="Gujja S."/>
            <person name="Hansen M."/>
            <person name="Howarth C."/>
            <person name="Imamovic A."/>
            <person name="Larimer J."/>
            <person name="McCowan C."/>
            <person name="Montmayeur A."/>
            <person name="Murphy C."/>
            <person name="Neiman D."/>
            <person name="Pearson M."/>
            <person name="Priest M."/>
            <person name="Roberts A."/>
            <person name="Saif S."/>
            <person name="Shea T."/>
            <person name="Sisk P."/>
            <person name="Sykes S."/>
            <person name="Wortman J."/>
            <person name="Nusbaum C."/>
            <person name="Birren B."/>
        </authorList>
    </citation>
    <scope>NUCLEOTIDE SEQUENCE [LARGE SCALE GENOMIC DNA]</scope>
    <source>
        <strain evidence="11">race PST-78</strain>
    </source>
</reference>
<name>A0A0L0UZJ7_9BASI</name>
<feature type="transmembrane region" description="Helical" evidence="8">
    <location>
        <begin position="319"/>
        <end position="337"/>
    </location>
</feature>
<keyword evidence="5 8" id="KW-0812">Transmembrane</keyword>
<comment type="pathway">
    <text evidence="2">Secondary metabolite biosynthesis.</text>
</comment>
<dbReference type="PANTHER" id="PTHR31595:SF57">
    <property type="entry name" value="OS04G0481900 PROTEIN"/>
    <property type="match status" value="1"/>
</dbReference>
<sequence>MTGYLPAQEPDQMSLPSNEFDRMIRGYTFILPLLLQAYLLTPTYPRSRGAKLARIGLLPISLYLNLTRLDTRLFFPTETFFHLNLAVISVPTFHAACLSVQLAFFNQPIFASKDHLVNVGNYRGDPESKEDNKKLDVSPNPRRPSFLEKIKFTIWILTSPRGLETSWAPSLEVVPLGPIGKSAGKFGLHILGKIVFNHIVATILWMAAVQCVHHPHGPFGVLADHIPGLGFLKNYNQFDYLMPALFGPIAMISIDTLGCFFNLIEVILVYQLGPHILPKGLAPGKFDSSLYPPLFNNLLGRDSLISFWSKGWHAIFRRHIIVCGWIPMEYIFTIFFGKQAAKMGGIMGAMIFSGIFHEFLVAAVSRIDPSFPTVKMFALSGIGMLAEVQFKRQTGRLVNGLPGRIWAYIILGFYGKYMIESWVERGLGRSDVPLPRQWTWLRFVIPFSAFLPERWITSLAS</sequence>
<comment type="subcellular location">
    <subcellularLocation>
        <location evidence="1">Membrane</location>
        <topology evidence="1">Multi-pass membrane protein</topology>
    </subcellularLocation>
</comment>
<evidence type="ECO:0000256" key="7">
    <source>
        <dbReference type="ARBA" id="ARBA00023136"/>
    </source>
</evidence>
<evidence type="ECO:0000256" key="4">
    <source>
        <dbReference type="ARBA" id="ARBA00022679"/>
    </source>
</evidence>
<dbReference type="Pfam" id="PF13813">
    <property type="entry name" value="MBOAT_2"/>
    <property type="match status" value="1"/>
</dbReference>
<feature type="domain" description="Wax synthase" evidence="9">
    <location>
        <begin position="291"/>
        <end position="367"/>
    </location>
</feature>
<dbReference type="GO" id="GO:0006629">
    <property type="term" value="P:lipid metabolic process"/>
    <property type="evidence" value="ECO:0007669"/>
    <property type="project" value="InterPro"/>
</dbReference>
<feature type="transmembrane region" description="Helical" evidence="8">
    <location>
        <begin position="343"/>
        <end position="365"/>
    </location>
</feature>
<organism evidence="10 11">
    <name type="scientific">Puccinia striiformis f. sp. tritici PST-78</name>
    <dbReference type="NCBI Taxonomy" id="1165861"/>
    <lineage>
        <taxon>Eukaryota</taxon>
        <taxon>Fungi</taxon>
        <taxon>Dikarya</taxon>
        <taxon>Basidiomycota</taxon>
        <taxon>Pucciniomycotina</taxon>
        <taxon>Pucciniomycetes</taxon>
        <taxon>Pucciniales</taxon>
        <taxon>Pucciniaceae</taxon>
        <taxon>Puccinia</taxon>
    </lineage>
</organism>
<protein>
    <recommendedName>
        <fullName evidence="9">Wax synthase domain-containing protein</fullName>
    </recommendedName>
</protein>
<dbReference type="InterPro" id="IPR044851">
    <property type="entry name" value="Wax_synthase"/>
</dbReference>
<dbReference type="Proteomes" id="UP000054564">
    <property type="component" value="Unassembled WGS sequence"/>
</dbReference>
<evidence type="ECO:0000256" key="2">
    <source>
        <dbReference type="ARBA" id="ARBA00005179"/>
    </source>
</evidence>
<evidence type="ECO:0000256" key="5">
    <source>
        <dbReference type="ARBA" id="ARBA00022692"/>
    </source>
</evidence>